<sequence>MQIRDWQDILSTVSDSSHDPEGWRAIAGQRATGVGEDFYLGHPDSGVFHLKTYTKNPTELRGVGTQVARKIDDEIDPLLPRRGDDPGRFAMQQPPEDESDAEAMATQLESTLQHHADADTSSEAFFRDVMDAVDSPAFGPMEYELSERPDRLEDLSDTFAEADELLNTELDELIEDDDVGRGFQ</sequence>
<dbReference type="OrthoDB" id="213677at2157"/>
<name>A0A3A6QFS1_9EURY</name>
<accession>A0A3A6QFS1</accession>
<evidence type="ECO:0000256" key="1">
    <source>
        <dbReference type="SAM" id="MobiDB-lite"/>
    </source>
</evidence>
<gene>
    <name evidence="2" type="ORF">DP106_03975</name>
</gene>
<dbReference type="RefSeq" id="WP_120083563.1">
    <property type="nucleotide sequence ID" value="NZ_QMDW01000004.1"/>
</dbReference>
<comment type="caution">
    <text evidence="2">The sequence shown here is derived from an EMBL/GenBank/DDBJ whole genome shotgun (WGS) entry which is preliminary data.</text>
</comment>
<protein>
    <submittedName>
        <fullName evidence="2">Uncharacterized protein</fullName>
    </submittedName>
</protein>
<dbReference type="AlphaFoldDB" id="A0A3A6QFS1"/>
<dbReference type="Proteomes" id="UP000281564">
    <property type="component" value="Unassembled WGS sequence"/>
</dbReference>
<evidence type="ECO:0000313" key="2">
    <source>
        <dbReference type="EMBL" id="RJX50765.1"/>
    </source>
</evidence>
<reference evidence="2 3" key="1">
    <citation type="submission" date="2018-06" db="EMBL/GenBank/DDBJ databases">
        <title>Halonotius sp. F13-13 a new haloarchaeeon isolated from a solar saltern from Isla Cristina, Huelva, Spain.</title>
        <authorList>
            <person name="Duran-Viseras A."/>
            <person name="Sanchez-Porro C."/>
            <person name="Ventosa A."/>
        </authorList>
    </citation>
    <scope>NUCLEOTIDE SEQUENCE [LARGE SCALE GENOMIC DNA]</scope>
    <source>
        <strain evidence="2 3">CECT 7525</strain>
    </source>
</reference>
<feature type="region of interest" description="Disordered" evidence="1">
    <location>
        <begin position="76"/>
        <end position="102"/>
    </location>
</feature>
<keyword evidence="3" id="KW-1185">Reference proteome</keyword>
<proteinExistence type="predicted"/>
<dbReference type="EMBL" id="QMDW01000004">
    <property type="protein sequence ID" value="RJX50765.1"/>
    <property type="molecule type" value="Genomic_DNA"/>
</dbReference>
<organism evidence="2 3">
    <name type="scientific">Halonotius pteroides</name>
    <dbReference type="NCBI Taxonomy" id="268735"/>
    <lineage>
        <taxon>Archaea</taxon>
        <taxon>Methanobacteriati</taxon>
        <taxon>Methanobacteriota</taxon>
        <taxon>Stenosarchaea group</taxon>
        <taxon>Halobacteria</taxon>
        <taxon>Halobacteriales</taxon>
        <taxon>Haloferacaceae</taxon>
        <taxon>Halonotius</taxon>
    </lineage>
</organism>
<evidence type="ECO:0000313" key="3">
    <source>
        <dbReference type="Proteomes" id="UP000281564"/>
    </source>
</evidence>